<dbReference type="RefSeq" id="WP_092695184.1">
    <property type="nucleotide sequence ID" value="NZ_FNBK01000020.1"/>
</dbReference>
<evidence type="ECO:0000313" key="1">
    <source>
        <dbReference type="EMBL" id="SDG26944.1"/>
    </source>
</evidence>
<dbReference type="Proteomes" id="UP000199076">
    <property type="component" value="Unassembled WGS sequence"/>
</dbReference>
<dbReference type="EMBL" id="FNBK01000020">
    <property type="protein sequence ID" value="SDG26944.1"/>
    <property type="molecule type" value="Genomic_DNA"/>
</dbReference>
<proteinExistence type="predicted"/>
<reference evidence="2" key="1">
    <citation type="submission" date="2016-10" db="EMBL/GenBank/DDBJ databases">
        <authorList>
            <person name="Varghese N."/>
            <person name="Submissions S."/>
        </authorList>
    </citation>
    <scope>NUCLEOTIDE SEQUENCE [LARGE SCALE GENOMIC DNA]</scope>
    <source>
        <strain evidence="2">IBRC-M 10760</strain>
    </source>
</reference>
<keyword evidence="2" id="KW-1185">Reference proteome</keyword>
<protein>
    <submittedName>
        <fullName evidence="1">Uncharacterized protein</fullName>
    </submittedName>
</protein>
<sequence length="98" mass="11255">MTDDRDPEKTLEDWKAEMQAEHEAQIAEPDPDADHRIEGVTQVSYRVYFEYDAQSDTLERERREQVDDLADPELLSCACGVRGMTREEAREHVAAATD</sequence>
<evidence type="ECO:0000313" key="2">
    <source>
        <dbReference type="Proteomes" id="UP000199076"/>
    </source>
</evidence>
<name>A0A1G7SVY0_9EURY</name>
<dbReference type="OrthoDB" id="230781at2157"/>
<gene>
    <name evidence="1" type="ORF">SAMN05216218_12044</name>
</gene>
<organism evidence="1 2">
    <name type="scientific">Halorientalis regularis</name>
    <dbReference type="NCBI Taxonomy" id="660518"/>
    <lineage>
        <taxon>Archaea</taxon>
        <taxon>Methanobacteriati</taxon>
        <taxon>Methanobacteriota</taxon>
        <taxon>Stenosarchaea group</taxon>
        <taxon>Halobacteria</taxon>
        <taxon>Halobacteriales</taxon>
        <taxon>Haloarculaceae</taxon>
        <taxon>Halorientalis</taxon>
    </lineage>
</organism>
<accession>A0A1G7SVY0</accession>
<dbReference type="AlphaFoldDB" id="A0A1G7SVY0"/>